<dbReference type="Gene3D" id="6.10.140.2220">
    <property type="match status" value="1"/>
</dbReference>
<evidence type="ECO:0000313" key="7">
    <source>
        <dbReference type="Proteomes" id="UP001055712"/>
    </source>
</evidence>
<evidence type="ECO:0000256" key="4">
    <source>
        <dbReference type="PROSITE-ProRule" id="PRU00134"/>
    </source>
</evidence>
<keyword evidence="7" id="KW-1185">Reference proteome</keyword>
<dbReference type="AlphaFoldDB" id="A0A9D4YZ87"/>
<protein>
    <recommendedName>
        <fullName evidence="5">MYND-type domain-containing protein</fullName>
    </recommendedName>
</protein>
<dbReference type="Pfam" id="PF01753">
    <property type="entry name" value="zf-MYND"/>
    <property type="match status" value="1"/>
</dbReference>
<sequence length="755" mass="79531">MAASAAGLVKSLVADVCDLRESTGTLTQGLSSRITRLPAELKRSLACWPGPEAVAALDRAIQAGARQLSALGTRLAAIIRSGDRALLTLLRVQLQLCTACQLAETMLSFTTETGMCGAAQALFGCVTLPLECGRALMAVPDASDEEDGSASLDSQAMFVFLLVTSADNAAAAQLASPEPLLAWLSAAASRVGVVGTLLGRDTARKLQAKLVYILFHIMSDVPFTPHLAALELDVSLQRSLVPMLMPPLHEAAAAMQLPADRRPAELSWVLVLSLTYALRSEPLTSRFLEHQAVESRGDSSFAPRMLQTAAQLFAMAPASRPDNSMDDNAFANLWAGLLSLLSMACSTRMFSQQRQVVAALPAASRQRLARQMLQALRRLPTALRVAADFSRAHTDTKPAARSMLHLVCNCLYKFDLLADRHLAAAPDPDYSLVGGLADVPACLATAGAMLRALPYVAALETLAQLEQPLASEDAPYRRGQLATALMLPTSGLASAVHHYCQGMEGAWSAADATAAAEALWQLHTTLCRGVHASPAGLNVVKPQIEALLISLVHCFKAALGLEAALQARAASSDADVPVSKPRHLLAMSVAQAEAAFVAAACQPRPADDVLASTLIQAVNSGPSALASSPSVQQALDGLRVEAGKASRNADSHRALLADLQHHQQLRREPQADDALELAQAAAVRSCAYLRCANLAGEGGPAAGQGQGSQRCSKCRVAWYCGTACSHADWRAGHRRVCRALGPARVAVPEGGGEEV</sequence>
<feature type="domain" description="MYND-type" evidence="5">
    <location>
        <begin position="688"/>
        <end position="737"/>
    </location>
</feature>
<dbReference type="GO" id="GO:0008270">
    <property type="term" value="F:zinc ion binding"/>
    <property type="evidence" value="ECO:0007669"/>
    <property type="project" value="UniProtKB-KW"/>
</dbReference>
<gene>
    <name evidence="6" type="ORF">D9Q98_003726</name>
</gene>
<accession>A0A9D4YZ87</accession>
<keyword evidence="2 4" id="KW-0863">Zinc-finger</keyword>
<dbReference type="SUPFAM" id="SSF144232">
    <property type="entry name" value="HIT/MYND zinc finger-like"/>
    <property type="match status" value="1"/>
</dbReference>
<keyword evidence="1" id="KW-0479">Metal-binding</keyword>
<proteinExistence type="predicted"/>
<dbReference type="Proteomes" id="UP001055712">
    <property type="component" value="Unassembled WGS sequence"/>
</dbReference>
<comment type="caution">
    <text evidence="6">The sequence shown here is derived from an EMBL/GenBank/DDBJ whole genome shotgun (WGS) entry which is preliminary data.</text>
</comment>
<evidence type="ECO:0000256" key="2">
    <source>
        <dbReference type="ARBA" id="ARBA00022771"/>
    </source>
</evidence>
<evidence type="ECO:0000256" key="1">
    <source>
        <dbReference type="ARBA" id="ARBA00022723"/>
    </source>
</evidence>
<dbReference type="InterPro" id="IPR002893">
    <property type="entry name" value="Znf_MYND"/>
</dbReference>
<evidence type="ECO:0000256" key="3">
    <source>
        <dbReference type="ARBA" id="ARBA00022833"/>
    </source>
</evidence>
<reference evidence="6" key="2">
    <citation type="submission" date="2020-11" db="EMBL/GenBank/DDBJ databases">
        <authorList>
            <person name="Cecchin M."/>
            <person name="Marcolungo L."/>
            <person name="Rossato M."/>
            <person name="Girolomoni L."/>
            <person name="Cosentino E."/>
            <person name="Cuine S."/>
            <person name="Li-Beisson Y."/>
            <person name="Delledonne M."/>
            <person name="Ballottari M."/>
        </authorList>
    </citation>
    <scope>NUCLEOTIDE SEQUENCE</scope>
    <source>
        <strain evidence="6">211/11P</strain>
        <tissue evidence="6">Whole cell</tissue>
    </source>
</reference>
<evidence type="ECO:0000313" key="6">
    <source>
        <dbReference type="EMBL" id="KAI3433924.1"/>
    </source>
</evidence>
<organism evidence="6 7">
    <name type="scientific">Chlorella vulgaris</name>
    <name type="common">Green alga</name>
    <dbReference type="NCBI Taxonomy" id="3077"/>
    <lineage>
        <taxon>Eukaryota</taxon>
        <taxon>Viridiplantae</taxon>
        <taxon>Chlorophyta</taxon>
        <taxon>core chlorophytes</taxon>
        <taxon>Trebouxiophyceae</taxon>
        <taxon>Chlorellales</taxon>
        <taxon>Chlorellaceae</taxon>
        <taxon>Chlorella clade</taxon>
        <taxon>Chlorella</taxon>
    </lineage>
</organism>
<evidence type="ECO:0000259" key="5">
    <source>
        <dbReference type="PROSITE" id="PS50865"/>
    </source>
</evidence>
<keyword evidence="3" id="KW-0862">Zinc</keyword>
<dbReference type="EMBL" id="SIDB01000004">
    <property type="protein sequence ID" value="KAI3433924.1"/>
    <property type="molecule type" value="Genomic_DNA"/>
</dbReference>
<dbReference type="PROSITE" id="PS50865">
    <property type="entry name" value="ZF_MYND_2"/>
    <property type="match status" value="1"/>
</dbReference>
<name>A0A9D4YZ87_CHLVU</name>
<reference evidence="6" key="1">
    <citation type="journal article" date="2019" name="Plant J.">
        <title>Chlorella vulgaris genome assembly and annotation reveals the molecular basis for metabolic acclimation to high light conditions.</title>
        <authorList>
            <person name="Cecchin M."/>
            <person name="Marcolungo L."/>
            <person name="Rossato M."/>
            <person name="Girolomoni L."/>
            <person name="Cosentino E."/>
            <person name="Cuine S."/>
            <person name="Li-Beisson Y."/>
            <person name="Delledonne M."/>
            <person name="Ballottari M."/>
        </authorList>
    </citation>
    <scope>NUCLEOTIDE SEQUENCE</scope>
    <source>
        <strain evidence="6">211/11P</strain>
    </source>
</reference>
<dbReference type="OrthoDB" id="3174329at2759"/>